<dbReference type="PANTHER" id="PTHR44942">
    <property type="entry name" value="METHYLTRANSF_11 DOMAIN-CONTAINING PROTEIN"/>
    <property type="match status" value="1"/>
</dbReference>
<keyword evidence="4" id="KW-1185">Reference proteome</keyword>
<dbReference type="CDD" id="cd02440">
    <property type="entry name" value="AdoMet_MTases"/>
    <property type="match status" value="1"/>
</dbReference>
<reference evidence="3 4" key="1">
    <citation type="submission" date="2021-02" db="EMBL/GenBank/DDBJ databases">
        <title>Streptomyces spirodelae sp. nov., isolated from duckweed.</title>
        <authorList>
            <person name="Saimee Y."/>
            <person name="Duangmal K."/>
        </authorList>
    </citation>
    <scope>NUCLEOTIDE SEQUENCE [LARGE SCALE GENOMIC DNA]</scope>
    <source>
        <strain evidence="3 4">DSM 42105</strain>
    </source>
</reference>
<keyword evidence="1 3" id="KW-0489">Methyltransferase</keyword>
<gene>
    <name evidence="3" type="ORF">JW613_29190</name>
</gene>
<dbReference type="RefSeq" id="WP_209213878.1">
    <property type="nucleotide sequence ID" value="NZ_JAFFZM010000022.1"/>
</dbReference>
<dbReference type="GO" id="GO:0008168">
    <property type="term" value="F:methyltransferase activity"/>
    <property type="evidence" value="ECO:0007669"/>
    <property type="project" value="UniProtKB-KW"/>
</dbReference>
<evidence type="ECO:0000313" key="3">
    <source>
        <dbReference type="EMBL" id="MBO8202331.1"/>
    </source>
</evidence>
<name>A0ABS3Y3U0_9ACTN</name>
<protein>
    <submittedName>
        <fullName evidence="3">Methyltransferase domain-containing protein</fullName>
    </submittedName>
</protein>
<accession>A0ABS3Y3U0</accession>
<dbReference type="EMBL" id="JAFFZM010000022">
    <property type="protein sequence ID" value="MBO8202331.1"/>
    <property type="molecule type" value="Genomic_DNA"/>
</dbReference>
<evidence type="ECO:0000313" key="4">
    <source>
        <dbReference type="Proteomes" id="UP000721954"/>
    </source>
</evidence>
<dbReference type="SUPFAM" id="SSF53335">
    <property type="entry name" value="S-adenosyl-L-methionine-dependent methyltransferases"/>
    <property type="match status" value="1"/>
</dbReference>
<evidence type="ECO:0000256" key="1">
    <source>
        <dbReference type="ARBA" id="ARBA00022603"/>
    </source>
</evidence>
<dbReference type="PANTHER" id="PTHR44942:SF4">
    <property type="entry name" value="METHYLTRANSFERASE TYPE 11 DOMAIN-CONTAINING PROTEIN"/>
    <property type="match status" value="1"/>
</dbReference>
<keyword evidence="2" id="KW-0808">Transferase</keyword>
<evidence type="ECO:0000256" key="2">
    <source>
        <dbReference type="ARBA" id="ARBA00022679"/>
    </source>
</evidence>
<proteinExistence type="predicted"/>
<dbReference type="GeneID" id="96262697"/>
<dbReference type="InterPro" id="IPR029063">
    <property type="entry name" value="SAM-dependent_MTases_sf"/>
</dbReference>
<sequence>MPTVSPEGPQPSVSESHLARHIAESFGVDAERYDRARPRYPRALVERIVADRPGPDVLDVGCGTGIAARQFRAAGCRVTGLEPDVRMAEWARQRGLDVEVATFEAWDPAGRTFDAVVAGQAWHWVDPVAGAAKAAETLRPGGRLALFWNVEQPPPEVAEAFLEVYRRVVPDALPSRRQPSDAAPYAALCDKAADALREAGAFGEPEQWRFDWEQSYTRDEWLDLLPTMGGFTRLPPAELTELLAGVGSVVDSLGGAFTMPYATVAVTARRGDVG</sequence>
<dbReference type="InterPro" id="IPR051052">
    <property type="entry name" value="Diverse_substrate_MTase"/>
</dbReference>
<dbReference type="Proteomes" id="UP000721954">
    <property type="component" value="Unassembled WGS sequence"/>
</dbReference>
<dbReference type="GO" id="GO:0032259">
    <property type="term" value="P:methylation"/>
    <property type="evidence" value="ECO:0007669"/>
    <property type="project" value="UniProtKB-KW"/>
</dbReference>
<organism evidence="3 4">
    <name type="scientific">Streptomyces smyrnaeus</name>
    <dbReference type="NCBI Taxonomy" id="1387713"/>
    <lineage>
        <taxon>Bacteria</taxon>
        <taxon>Bacillati</taxon>
        <taxon>Actinomycetota</taxon>
        <taxon>Actinomycetes</taxon>
        <taxon>Kitasatosporales</taxon>
        <taxon>Streptomycetaceae</taxon>
        <taxon>Streptomyces</taxon>
    </lineage>
</organism>
<dbReference type="Gene3D" id="3.40.50.150">
    <property type="entry name" value="Vaccinia Virus protein VP39"/>
    <property type="match status" value="1"/>
</dbReference>
<comment type="caution">
    <text evidence="3">The sequence shown here is derived from an EMBL/GenBank/DDBJ whole genome shotgun (WGS) entry which is preliminary data.</text>
</comment>
<dbReference type="Pfam" id="PF13489">
    <property type="entry name" value="Methyltransf_23"/>
    <property type="match status" value="1"/>
</dbReference>